<sequence length="197" mass="21046">MADTTADTMADTTADTTAAADDTGAMDRENGTAAAQPAATVTAASASSNRRRYRRRPAAPSIPVRVVRRPAAAAVPATRGRGRGGVHSHRAGVNARRHAVTAAGVHQAPVEQQNAHATLPDTIAAKTEKGQKVNSARTVYNCAPKQSLTESSVITVIIIIWLRSRSLVTRGKHNFSAASKRFKMSHVDQHCVHRHKY</sequence>
<feature type="compositionally biased region" description="Low complexity" evidence="1">
    <location>
        <begin position="32"/>
        <end position="48"/>
    </location>
</feature>
<feature type="compositionally biased region" description="Low complexity" evidence="1">
    <location>
        <begin position="1"/>
        <end position="23"/>
    </location>
</feature>
<name>A0A6G0TP43_APHGL</name>
<evidence type="ECO:0000313" key="3">
    <source>
        <dbReference type="Proteomes" id="UP000475862"/>
    </source>
</evidence>
<evidence type="ECO:0000256" key="1">
    <source>
        <dbReference type="SAM" id="MobiDB-lite"/>
    </source>
</evidence>
<dbReference type="Proteomes" id="UP000475862">
    <property type="component" value="Unassembled WGS sequence"/>
</dbReference>
<dbReference type="EMBL" id="VYZN01000023">
    <property type="protein sequence ID" value="KAE9536463.1"/>
    <property type="molecule type" value="Genomic_DNA"/>
</dbReference>
<accession>A0A6G0TP43</accession>
<organism evidence="2 3">
    <name type="scientific">Aphis glycines</name>
    <name type="common">Soybean aphid</name>
    <dbReference type="NCBI Taxonomy" id="307491"/>
    <lineage>
        <taxon>Eukaryota</taxon>
        <taxon>Metazoa</taxon>
        <taxon>Ecdysozoa</taxon>
        <taxon>Arthropoda</taxon>
        <taxon>Hexapoda</taxon>
        <taxon>Insecta</taxon>
        <taxon>Pterygota</taxon>
        <taxon>Neoptera</taxon>
        <taxon>Paraneoptera</taxon>
        <taxon>Hemiptera</taxon>
        <taxon>Sternorrhyncha</taxon>
        <taxon>Aphidomorpha</taxon>
        <taxon>Aphidoidea</taxon>
        <taxon>Aphididae</taxon>
        <taxon>Aphidini</taxon>
        <taxon>Aphis</taxon>
        <taxon>Aphis</taxon>
    </lineage>
</organism>
<gene>
    <name evidence="2" type="ORF">AGLY_007252</name>
</gene>
<proteinExistence type="predicted"/>
<dbReference type="AlphaFoldDB" id="A0A6G0TP43"/>
<feature type="region of interest" description="Disordered" evidence="1">
    <location>
        <begin position="1"/>
        <end position="60"/>
    </location>
</feature>
<evidence type="ECO:0000313" key="2">
    <source>
        <dbReference type="EMBL" id="KAE9536463.1"/>
    </source>
</evidence>
<reference evidence="2 3" key="1">
    <citation type="submission" date="2019-08" db="EMBL/GenBank/DDBJ databases">
        <title>The genome of the soybean aphid Biotype 1, its phylome, world population structure and adaptation to the North American continent.</title>
        <authorList>
            <person name="Giordano R."/>
            <person name="Donthu R.K."/>
            <person name="Hernandez A.G."/>
            <person name="Wright C.L."/>
            <person name="Zimin A.V."/>
        </authorList>
    </citation>
    <scope>NUCLEOTIDE SEQUENCE [LARGE SCALE GENOMIC DNA]</scope>
    <source>
        <tissue evidence="2">Whole aphids</tissue>
    </source>
</reference>
<protein>
    <submittedName>
        <fullName evidence="2">Uncharacterized protein</fullName>
    </submittedName>
</protein>
<comment type="caution">
    <text evidence="2">The sequence shown here is derived from an EMBL/GenBank/DDBJ whole genome shotgun (WGS) entry which is preliminary data.</text>
</comment>
<keyword evidence="3" id="KW-1185">Reference proteome</keyword>